<dbReference type="RefSeq" id="WP_314509827.1">
    <property type="nucleotide sequence ID" value="NZ_JASJOU010000001.1"/>
</dbReference>
<protein>
    <submittedName>
        <fullName evidence="1">Uncharacterized protein</fullName>
    </submittedName>
</protein>
<comment type="caution">
    <text evidence="1">The sequence shown here is derived from an EMBL/GenBank/DDBJ whole genome shotgun (WGS) entry which is preliminary data.</text>
</comment>
<evidence type="ECO:0000313" key="2">
    <source>
        <dbReference type="Proteomes" id="UP001232063"/>
    </source>
</evidence>
<dbReference type="AlphaFoldDB" id="A0AAE3R2T8"/>
<dbReference type="EMBL" id="JASJOU010000001">
    <property type="protein sequence ID" value="MDJ1500304.1"/>
    <property type="molecule type" value="Genomic_DNA"/>
</dbReference>
<accession>A0AAE3R2T8</accession>
<sequence length="237" mass="28033">MGRHLYLYKLNTIQLQEQLSLEIKRLDDSEQSFKNWLSRENDVSYETITQKTAQTPDSLTGSELSQLTTWLWNVYGDANYDEVLLLLAQLGLEEIWWEGITYYCNVIIEQLNEYFDQLPERSSPPDYLFTSKELVNFIEWMIILLGYFFVNEGMGEDEELKKLTKQIDELFLIHSGHYEQAQKIYKEQLQQRQELGESYTGKWSTDYFSTAWRVFDLITLRAVVAESNTSLYLLDSY</sequence>
<gene>
    <name evidence="1" type="ORF">QNI22_06590</name>
</gene>
<name>A0AAE3R2T8_9BACT</name>
<dbReference type="Proteomes" id="UP001232063">
    <property type="component" value="Unassembled WGS sequence"/>
</dbReference>
<reference evidence="1" key="1">
    <citation type="submission" date="2023-05" db="EMBL/GenBank/DDBJ databases">
        <authorList>
            <person name="Zhang X."/>
        </authorList>
    </citation>
    <scope>NUCLEOTIDE SEQUENCE</scope>
    <source>
        <strain evidence="1">BD1B2-1</strain>
    </source>
</reference>
<evidence type="ECO:0000313" key="1">
    <source>
        <dbReference type="EMBL" id="MDJ1500304.1"/>
    </source>
</evidence>
<proteinExistence type="predicted"/>
<keyword evidence="2" id="KW-1185">Reference proteome</keyword>
<organism evidence="1 2">
    <name type="scientific">Xanthocytophaga agilis</name>
    <dbReference type="NCBI Taxonomy" id="3048010"/>
    <lineage>
        <taxon>Bacteria</taxon>
        <taxon>Pseudomonadati</taxon>
        <taxon>Bacteroidota</taxon>
        <taxon>Cytophagia</taxon>
        <taxon>Cytophagales</taxon>
        <taxon>Rhodocytophagaceae</taxon>
        <taxon>Xanthocytophaga</taxon>
    </lineage>
</organism>